<protein>
    <submittedName>
        <fullName evidence="1">Alpha/beta hydrolase</fullName>
    </submittedName>
</protein>
<comment type="caution">
    <text evidence="1">The sequence shown here is derived from an EMBL/GenBank/DDBJ whole genome shotgun (WGS) entry which is preliminary data.</text>
</comment>
<reference evidence="2" key="1">
    <citation type="submission" date="2018-09" db="EMBL/GenBank/DDBJ databases">
        <authorList>
            <person name="Zhu H."/>
        </authorList>
    </citation>
    <scope>NUCLEOTIDE SEQUENCE [LARGE SCALE GENOMIC DNA]</scope>
    <source>
        <strain evidence="2">K1R23-30</strain>
    </source>
</reference>
<evidence type="ECO:0000313" key="2">
    <source>
        <dbReference type="Proteomes" id="UP000265955"/>
    </source>
</evidence>
<dbReference type="AlphaFoldDB" id="A0A3A3FPV1"/>
<dbReference type="InterPro" id="IPR029058">
    <property type="entry name" value="AB_hydrolase_fold"/>
</dbReference>
<dbReference type="Gene3D" id="3.40.50.1820">
    <property type="entry name" value="alpha/beta hydrolase"/>
    <property type="match status" value="1"/>
</dbReference>
<dbReference type="Proteomes" id="UP000265955">
    <property type="component" value="Unassembled WGS sequence"/>
</dbReference>
<dbReference type="EMBL" id="QYUO01000001">
    <property type="protein sequence ID" value="RJF97224.1"/>
    <property type="molecule type" value="Genomic_DNA"/>
</dbReference>
<dbReference type="GO" id="GO:0016787">
    <property type="term" value="F:hydrolase activity"/>
    <property type="evidence" value="ECO:0007669"/>
    <property type="project" value="UniProtKB-KW"/>
</dbReference>
<keyword evidence="1" id="KW-0378">Hydrolase</keyword>
<dbReference type="RefSeq" id="WP_119767175.1">
    <property type="nucleotide sequence ID" value="NZ_QYUO01000001.1"/>
</dbReference>
<name>A0A3A3FPV1_9BURK</name>
<sequence>MTHTILILPGLFNSGEGHWQTLWEAKLPNAHRVLQSDWDSPDRRDWVAALDAAISAADGPVVLAAHSLGCALTAWWASQHRDAAHAGKVAGALLVAPPDVERADFPVFVTGFAPMPRTPLPFPAMVIASSDDPWCALRRAHDWATAWQAKFHDIGARGHINGDSGLGDWPEGREWLGLIARS</sequence>
<gene>
    <name evidence="1" type="ORF">D3871_00755</name>
</gene>
<dbReference type="InterPro" id="IPR010662">
    <property type="entry name" value="RBBP9/YdeN"/>
</dbReference>
<dbReference type="Pfam" id="PF06821">
    <property type="entry name" value="Ser_hydrolase"/>
    <property type="match status" value="1"/>
</dbReference>
<organism evidence="1 2">
    <name type="scientific">Noviherbaspirillum saxi</name>
    <dbReference type="NCBI Taxonomy" id="2320863"/>
    <lineage>
        <taxon>Bacteria</taxon>
        <taxon>Pseudomonadati</taxon>
        <taxon>Pseudomonadota</taxon>
        <taxon>Betaproteobacteria</taxon>
        <taxon>Burkholderiales</taxon>
        <taxon>Oxalobacteraceae</taxon>
        <taxon>Noviherbaspirillum</taxon>
    </lineage>
</organism>
<accession>A0A3A3FPV1</accession>
<keyword evidence="2" id="KW-1185">Reference proteome</keyword>
<proteinExistence type="predicted"/>
<dbReference type="OrthoDB" id="9804993at2"/>
<dbReference type="SUPFAM" id="SSF53474">
    <property type="entry name" value="alpha/beta-Hydrolases"/>
    <property type="match status" value="1"/>
</dbReference>
<evidence type="ECO:0000313" key="1">
    <source>
        <dbReference type="EMBL" id="RJF97224.1"/>
    </source>
</evidence>